<dbReference type="AlphaFoldDB" id="A0A8J7KDA8"/>
<name>A0A8J7KDA8_9FLAO</name>
<feature type="signal peptide" evidence="1">
    <location>
        <begin position="1"/>
        <end position="19"/>
    </location>
</feature>
<proteinExistence type="predicted"/>
<organism evidence="2 3">
    <name type="scientific">Faecalibacter rhinopitheci</name>
    <dbReference type="NCBI Taxonomy" id="2779678"/>
    <lineage>
        <taxon>Bacteria</taxon>
        <taxon>Pseudomonadati</taxon>
        <taxon>Bacteroidota</taxon>
        <taxon>Flavobacteriia</taxon>
        <taxon>Flavobacteriales</taxon>
        <taxon>Weeksellaceae</taxon>
        <taxon>Faecalibacter</taxon>
    </lineage>
</organism>
<sequence>MNTTKLTTLLLLSSTTLFAQSNYEDGFIINLNESKIPLQVKFEDWSSNPNKIEVIQDGEKKQYSPKEIKGFGTNNGQLYLSYNGKIDVSSQFYNQLTESREPIWKEESTFLKTIVKGNTNLLMHDNNNIVTFYYQSSNNNIQPLIYKIYNDKVSVKKNEQFKNQLRANVHCGTTNWNKLKYSKSDLENYFIKYNTCVSGDEGTSAKTVNNTKSVIEFGVQVGIRNENNKIAFPFLDIEHEFKGTSPTVGVNVEYQFPFLKNRYALAIEANYFHFKRQEVEVNPRFGMGMERKIIEVPVGIKYYIKNNDEHKVFIDAYYNAKINLSSANYAEALYSESFKQELSNISSFSFGLGYQWKNLGIKGRYNFNSSFDVGKYMLGETSSVSLNVFYKFSRLTF</sequence>
<accession>A0A8J7KDA8</accession>
<evidence type="ECO:0000313" key="2">
    <source>
        <dbReference type="EMBL" id="MBF0597106.1"/>
    </source>
</evidence>
<feature type="chain" id="PRO_5035322760" description="Outer membrane protein beta-barrel domain-containing protein" evidence="1">
    <location>
        <begin position="20"/>
        <end position="397"/>
    </location>
</feature>
<keyword evidence="3" id="KW-1185">Reference proteome</keyword>
<keyword evidence="1" id="KW-0732">Signal</keyword>
<evidence type="ECO:0000313" key="3">
    <source>
        <dbReference type="Proteomes" id="UP000608754"/>
    </source>
</evidence>
<gene>
    <name evidence="2" type="ORF">IM532_06545</name>
</gene>
<evidence type="ECO:0000256" key="1">
    <source>
        <dbReference type="SAM" id="SignalP"/>
    </source>
</evidence>
<comment type="caution">
    <text evidence="2">The sequence shown here is derived from an EMBL/GenBank/DDBJ whole genome shotgun (WGS) entry which is preliminary data.</text>
</comment>
<protein>
    <recommendedName>
        <fullName evidence="4">Outer membrane protein beta-barrel domain-containing protein</fullName>
    </recommendedName>
</protein>
<dbReference type="EMBL" id="JADGIK010000004">
    <property type="protein sequence ID" value="MBF0597106.1"/>
    <property type="molecule type" value="Genomic_DNA"/>
</dbReference>
<dbReference type="RefSeq" id="WP_194182661.1">
    <property type="nucleotide sequence ID" value="NZ_JADGIK010000004.1"/>
</dbReference>
<dbReference type="Proteomes" id="UP000608754">
    <property type="component" value="Unassembled WGS sequence"/>
</dbReference>
<reference evidence="2" key="1">
    <citation type="submission" date="2020-10" db="EMBL/GenBank/DDBJ databases">
        <authorList>
            <person name="Lu T."/>
            <person name="Wang Q."/>
            <person name="Han X."/>
        </authorList>
    </citation>
    <scope>NUCLEOTIDE SEQUENCE</scope>
    <source>
        <strain evidence="2">WQ 117</strain>
    </source>
</reference>
<evidence type="ECO:0008006" key="4">
    <source>
        <dbReference type="Google" id="ProtNLM"/>
    </source>
</evidence>